<evidence type="ECO:0000313" key="3">
    <source>
        <dbReference type="Proteomes" id="UP000266841"/>
    </source>
</evidence>
<sequence>MEEAERLGRSCPRPLNRPPPAGVDGPSERQPAGGLGGYAFRTFTISDLTERDCERLVRQATILVEHSKDTFWLPGDGSEDESELCELESLARRVYRQHAEAFDLDRHEGCEWWVQLKPEGEDRAPVDLHFDKDEVLAESFSLGAFPTISTVTYLTGDGPGVAPTVVFPHTYTDDEEEHGMASVLLSRPTPSKHLAFDGRLLHGAPAGAAPSPPGGGRRRRRSALRSWSTSGPTGRRGR</sequence>
<comment type="caution">
    <text evidence="2">The sequence shown here is derived from an EMBL/GenBank/DDBJ whole genome shotgun (WGS) entry which is preliminary data.</text>
</comment>
<evidence type="ECO:0000313" key="2">
    <source>
        <dbReference type="EMBL" id="EJK60668.1"/>
    </source>
</evidence>
<dbReference type="Proteomes" id="UP000266841">
    <property type="component" value="Unassembled WGS sequence"/>
</dbReference>
<name>K0S3P8_THAOC</name>
<protein>
    <submittedName>
        <fullName evidence="2">Uncharacterized protein</fullName>
    </submittedName>
</protein>
<reference evidence="2 3" key="1">
    <citation type="journal article" date="2012" name="Genome Biol.">
        <title>Genome and low-iron response of an oceanic diatom adapted to chronic iron limitation.</title>
        <authorList>
            <person name="Lommer M."/>
            <person name="Specht M."/>
            <person name="Roy A.S."/>
            <person name="Kraemer L."/>
            <person name="Andreson R."/>
            <person name="Gutowska M.A."/>
            <person name="Wolf J."/>
            <person name="Bergner S.V."/>
            <person name="Schilhabel M.B."/>
            <person name="Klostermeier U.C."/>
            <person name="Beiko R.G."/>
            <person name="Rosenstiel P."/>
            <person name="Hippler M."/>
            <person name="Laroche J."/>
        </authorList>
    </citation>
    <scope>NUCLEOTIDE SEQUENCE [LARGE SCALE GENOMIC DNA]</scope>
    <source>
        <strain evidence="2 3">CCMP1005</strain>
    </source>
</reference>
<keyword evidence="3" id="KW-1185">Reference proteome</keyword>
<dbReference type="AlphaFoldDB" id="K0S3P8"/>
<feature type="region of interest" description="Disordered" evidence="1">
    <location>
        <begin position="1"/>
        <end position="35"/>
    </location>
</feature>
<feature type="non-terminal residue" evidence="2">
    <location>
        <position position="238"/>
    </location>
</feature>
<feature type="region of interest" description="Disordered" evidence="1">
    <location>
        <begin position="198"/>
        <end position="238"/>
    </location>
</feature>
<organism evidence="2 3">
    <name type="scientific">Thalassiosira oceanica</name>
    <name type="common">Marine diatom</name>
    <dbReference type="NCBI Taxonomy" id="159749"/>
    <lineage>
        <taxon>Eukaryota</taxon>
        <taxon>Sar</taxon>
        <taxon>Stramenopiles</taxon>
        <taxon>Ochrophyta</taxon>
        <taxon>Bacillariophyta</taxon>
        <taxon>Coscinodiscophyceae</taxon>
        <taxon>Thalassiosirophycidae</taxon>
        <taxon>Thalassiosirales</taxon>
        <taxon>Thalassiosiraceae</taxon>
        <taxon>Thalassiosira</taxon>
    </lineage>
</organism>
<dbReference type="eggNOG" id="ENOG502R8V9">
    <property type="taxonomic scope" value="Eukaryota"/>
</dbReference>
<dbReference type="EMBL" id="AGNL01020800">
    <property type="protein sequence ID" value="EJK60668.1"/>
    <property type="molecule type" value="Genomic_DNA"/>
</dbReference>
<proteinExistence type="predicted"/>
<evidence type="ECO:0000256" key="1">
    <source>
        <dbReference type="SAM" id="MobiDB-lite"/>
    </source>
</evidence>
<accession>K0S3P8</accession>
<dbReference type="OrthoDB" id="10254945at2759"/>
<gene>
    <name evidence="2" type="ORF">THAOC_18938</name>
</gene>